<protein>
    <submittedName>
        <fullName evidence="2">Uncharacterized protein</fullName>
    </submittedName>
</protein>
<dbReference type="EMBL" id="JBICBT010000616">
    <property type="protein sequence ID" value="KAL3107484.1"/>
    <property type="molecule type" value="Genomic_DNA"/>
</dbReference>
<dbReference type="AlphaFoldDB" id="A0ABD2KYZ2"/>
<feature type="compositionally biased region" description="Polar residues" evidence="1">
    <location>
        <begin position="41"/>
        <end position="58"/>
    </location>
</feature>
<gene>
    <name evidence="2" type="ORF">niasHT_014201</name>
</gene>
<comment type="caution">
    <text evidence="2">The sequence shown here is derived from an EMBL/GenBank/DDBJ whole genome shotgun (WGS) entry which is preliminary data.</text>
</comment>
<name>A0ABD2KYZ2_9BILA</name>
<proteinExistence type="predicted"/>
<evidence type="ECO:0000313" key="2">
    <source>
        <dbReference type="EMBL" id="KAL3107484.1"/>
    </source>
</evidence>
<organism evidence="2 3">
    <name type="scientific">Heterodera trifolii</name>
    <dbReference type="NCBI Taxonomy" id="157864"/>
    <lineage>
        <taxon>Eukaryota</taxon>
        <taxon>Metazoa</taxon>
        <taxon>Ecdysozoa</taxon>
        <taxon>Nematoda</taxon>
        <taxon>Chromadorea</taxon>
        <taxon>Rhabditida</taxon>
        <taxon>Tylenchina</taxon>
        <taxon>Tylenchomorpha</taxon>
        <taxon>Tylenchoidea</taxon>
        <taxon>Heteroderidae</taxon>
        <taxon>Heteroderinae</taxon>
        <taxon>Heterodera</taxon>
    </lineage>
</organism>
<sequence length="522" mass="58934">MLAIGEDTQQPPVETTTEMPPTAAGEAQICELKIVPELADSTPSKNDVTNSSDSNGESNGMDKFAQISERTIAPYKEIVEIQTLEPVHKMLDLIKSVIRGEMLYQRRVDQFKCRNDLKDRLQSNSDLVKQIFMKILYNDSTLDGKEKVTIAKMLVDGGVNSLKLLLSFAARLSAAVGGNNGTNLRSFLAAYSCIQNVSTDEIIFGYRIEPKVDTNGNTILVRLGWKEYTVDQQRISKTNFKFLQQLAKEELSPQDVVNVCQKIDTSVGIGAAMEGTKSAATKLFSAVATHFEASNNEIHQKTQLGQVKHWEQSIMLCAMSTFGDNLLKRITENEQFQKYFDAIGANAGKGIFGTKIGIDKKVALLHKSLNDFRNKYCSTVEANITKKDAFKFHEKFIHYGNAIFIEWNPWRELINSVDNVRSKLISDGVFKNTFNRNAKASNEFQQVINTLEHKFVEQIGQQNEEDGQETKRYGLMDKVTFWQNSVRVSEKAGTEVLYELEEMRAKFVENADEFDQQEMIIF</sequence>
<reference evidence="2 3" key="1">
    <citation type="submission" date="2024-10" db="EMBL/GenBank/DDBJ databases">
        <authorList>
            <person name="Kim D."/>
        </authorList>
    </citation>
    <scope>NUCLEOTIDE SEQUENCE [LARGE SCALE GENOMIC DNA]</scope>
    <source>
        <strain evidence="2">BH-2024</strain>
    </source>
</reference>
<feature type="compositionally biased region" description="Low complexity" evidence="1">
    <location>
        <begin position="11"/>
        <end position="26"/>
    </location>
</feature>
<evidence type="ECO:0000313" key="3">
    <source>
        <dbReference type="Proteomes" id="UP001620626"/>
    </source>
</evidence>
<feature type="region of interest" description="Disordered" evidence="1">
    <location>
        <begin position="40"/>
        <end position="61"/>
    </location>
</feature>
<evidence type="ECO:0000256" key="1">
    <source>
        <dbReference type="SAM" id="MobiDB-lite"/>
    </source>
</evidence>
<accession>A0ABD2KYZ2</accession>
<dbReference type="Proteomes" id="UP001620626">
    <property type="component" value="Unassembled WGS sequence"/>
</dbReference>
<feature type="region of interest" description="Disordered" evidence="1">
    <location>
        <begin position="1"/>
        <end position="26"/>
    </location>
</feature>
<keyword evidence="3" id="KW-1185">Reference proteome</keyword>